<sequence length="191" mass="22490">MKPQISFTMYRFLLKPANRPVCFVRCQSNVPQFNKKGNLVLSALKYVKEVDQFQEKIDKETPEQQLARKLIDNIKSRKELLLLLSLFHEELAQIGITPHTSHQEQKPSVGLKWKYRIAYMMKLARIHNTFWDLCQQEGISQRNHRLGFLPQTIGVLDPVHYKEHYDELQQGKLGDVDFRDVEVLGKRFIIK</sequence>
<proteinExistence type="predicted"/>
<dbReference type="VEuPathDB" id="FungiDB:B9J08_005296"/>
<dbReference type="VEuPathDB" id="FungiDB:CJI97_005380"/>
<accession>A0A0L0P0P9</accession>
<dbReference type="VEuPathDB" id="FungiDB:CJJ09_004061"/>
<evidence type="ECO:0000313" key="1">
    <source>
        <dbReference type="EMBL" id="KND99515.1"/>
    </source>
</evidence>
<dbReference type="EMBL" id="LGST01000023">
    <property type="protein sequence ID" value="KND99515.1"/>
    <property type="molecule type" value="Genomic_DNA"/>
</dbReference>
<name>A0A0L0P0P9_CANAR</name>
<gene>
    <name evidence="1" type="ORF">QG37_03656</name>
</gene>
<organism evidence="1 2">
    <name type="scientific">Candidozyma auris</name>
    <name type="common">Yeast</name>
    <name type="synonym">Candida auris</name>
    <dbReference type="NCBI Taxonomy" id="498019"/>
    <lineage>
        <taxon>Eukaryota</taxon>
        <taxon>Fungi</taxon>
        <taxon>Dikarya</taxon>
        <taxon>Ascomycota</taxon>
        <taxon>Saccharomycotina</taxon>
        <taxon>Pichiomycetes</taxon>
        <taxon>Metschnikowiaceae</taxon>
        <taxon>Candidozyma</taxon>
    </lineage>
</organism>
<dbReference type="Proteomes" id="UP000037122">
    <property type="component" value="Unassembled WGS sequence"/>
</dbReference>
<dbReference type="VEuPathDB" id="FungiDB:CJI96_0004083"/>
<protein>
    <submittedName>
        <fullName evidence="1">Uncharacterized protein</fullName>
    </submittedName>
</protein>
<comment type="caution">
    <text evidence="1">The sequence shown here is derived from an EMBL/GenBank/DDBJ whole genome shotgun (WGS) entry which is preliminary data.</text>
</comment>
<dbReference type="VEuPathDB" id="FungiDB:CJJ07_005389"/>
<dbReference type="AlphaFoldDB" id="A0A0L0P0P9"/>
<evidence type="ECO:0000313" key="2">
    <source>
        <dbReference type="Proteomes" id="UP000037122"/>
    </source>
</evidence>
<dbReference type="VEuPathDB" id="FungiDB:QG37_03656"/>
<reference evidence="2" key="1">
    <citation type="journal article" date="2015" name="BMC Genomics">
        <title>Draft genome of a commonly misdiagnosed multidrug resistant pathogen Candida auris.</title>
        <authorList>
            <person name="Chatterjee S."/>
            <person name="Alampalli S.V."/>
            <person name="Nageshan R.K."/>
            <person name="Chettiar S.T."/>
            <person name="Joshi S."/>
            <person name="Tatu U.S."/>
        </authorList>
    </citation>
    <scope>NUCLEOTIDE SEQUENCE [LARGE SCALE GENOMIC DNA]</scope>
    <source>
        <strain evidence="2">6684</strain>
    </source>
</reference>